<dbReference type="AlphaFoldDB" id="A0A248VCU2"/>
<dbReference type="EMBL" id="CP022989">
    <property type="protein sequence ID" value="ASV96712.1"/>
    <property type="molecule type" value="Genomic_DNA"/>
</dbReference>
<name>A0A248VCU2_9BURK</name>
<reference evidence="1 2" key="1">
    <citation type="submission" date="2017-08" db="EMBL/GenBank/DDBJ databases">
        <title>Identification and genetic characteristics of simultaneous BTEX- and naphthalene-degrading Paraburkholderia sp. BN5 isolated from petroleum-contaminated soil.</title>
        <authorList>
            <person name="Lee Y."/>
            <person name="Jeon C.O."/>
        </authorList>
    </citation>
    <scope>NUCLEOTIDE SEQUENCE [LARGE SCALE GENOMIC DNA]</scope>
    <source>
        <strain evidence="1 2">BN5</strain>
    </source>
</reference>
<proteinExistence type="predicted"/>
<dbReference type="SUPFAM" id="SSF52540">
    <property type="entry name" value="P-loop containing nucleoside triphosphate hydrolases"/>
    <property type="match status" value="1"/>
</dbReference>
<organism evidence="1 2">
    <name type="scientific">Paraburkholderia aromaticivorans</name>
    <dbReference type="NCBI Taxonomy" id="2026199"/>
    <lineage>
        <taxon>Bacteria</taxon>
        <taxon>Pseudomonadati</taxon>
        <taxon>Pseudomonadota</taxon>
        <taxon>Betaproteobacteria</taxon>
        <taxon>Burkholderiales</taxon>
        <taxon>Burkholderiaceae</taxon>
        <taxon>Paraburkholderia</taxon>
    </lineage>
</organism>
<sequence length="703" mass="77165">MNTPGPTRLHRGEILKVLSRTGGGAIFVLTVSPVRQIRVVVPYNLLPLEPQAGDIWRVEGRFRYSATHGSQLHATEAYIDMPRGAEIASFLGRNLYFAEVDLRTSKSAYKRLGDGLRLMLDAADYVGIAGALRLELRDAVAFCERWLDFWAEIRLRKVLVQASFSVSSAPLLFKFWGRTAANLLTDNPYRYLAFSTWRQVDSAALRVFNIDAESSKRLIGAVEATLYAASSFGDTALADASLRRLLSIRLGSTPLVSRAISLAIEHGKLITLKRPVGECVYQTTGLYNIESALRNRLSIDSQPGTSESQRSSGKHFPQGTLSISLMFAEGWSPVGVVSHLASMEEQSLHVVPDQSIVSGLRASGARTRITTITALFTDGLGRSVPKIIYVYGTEGFNVLLFSKLLHRLPASTDVRLVVRSKYQLAVGPGPVLQWLMSLTTIQSRTLMSTRRRPRTGIASLLHDIDVGRATLPSSNGYGGAFRLVPTSGWRETLAATVSEFYAAASAQSVLVILPLPEQCHQFNTLIHQESILYKRETGQSASTVKLRGAQFATTGEPIVCHKQVWELGLIPGALGTLLEVLDDARYEVRNGHPVRILAIARFTIVGEVTLTAENLSHISLAHALPVQRCQFASSEHVILPLTSSPVVDRLWVHKAVSCASEAVALIGDESIFARAVSWTRARRPRRFGALQTPESSMVQEHHL</sequence>
<dbReference type="Proteomes" id="UP000215158">
    <property type="component" value="Chromosome 1"/>
</dbReference>
<dbReference type="InterPro" id="IPR027417">
    <property type="entry name" value="P-loop_NTPase"/>
</dbReference>
<protein>
    <submittedName>
        <fullName evidence="1">Uncharacterized protein</fullName>
    </submittedName>
</protein>
<evidence type="ECO:0000313" key="1">
    <source>
        <dbReference type="EMBL" id="ASV96712.1"/>
    </source>
</evidence>
<dbReference type="RefSeq" id="WP_095417019.1">
    <property type="nucleotide sequence ID" value="NZ_CP022989.1"/>
</dbReference>
<dbReference type="KEGG" id="parb:CJU94_00070"/>
<evidence type="ECO:0000313" key="2">
    <source>
        <dbReference type="Proteomes" id="UP000215158"/>
    </source>
</evidence>
<gene>
    <name evidence="1" type="ORF">CJU94_00070</name>
</gene>
<keyword evidence="2" id="KW-1185">Reference proteome</keyword>
<accession>A0A248VCU2</accession>
<dbReference type="OrthoDB" id="9803432at2"/>